<keyword evidence="3" id="KW-1185">Reference proteome</keyword>
<feature type="transmembrane region" description="Helical" evidence="1">
    <location>
        <begin position="218"/>
        <end position="235"/>
    </location>
</feature>
<name>A0A1H7H5D3_9FIRM</name>
<evidence type="ECO:0000256" key="1">
    <source>
        <dbReference type="SAM" id="Phobius"/>
    </source>
</evidence>
<gene>
    <name evidence="2" type="ORF">SAMN02910377_00927</name>
</gene>
<evidence type="ECO:0000313" key="3">
    <source>
        <dbReference type="Proteomes" id="UP000182321"/>
    </source>
</evidence>
<feature type="transmembrane region" description="Helical" evidence="1">
    <location>
        <begin position="136"/>
        <end position="154"/>
    </location>
</feature>
<feature type="transmembrane region" description="Helical" evidence="1">
    <location>
        <begin position="113"/>
        <end position="130"/>
    </location>
</feature>
<reference evidence="3" key="1">
    <citation type="submission" date="2016-10" db="EMBL/GenBank/DDBJ databases">
        <authorList>
            <person name="Varghese N."/>
        </authorList>
    </citation>
    <scope>NUCLEOTIDE SEQUENCE [LARGE SCALE GENOMIC DNA]</scope>
    <source>
        <strain evidence="3">ACV-9</strain>
    </source>
</reference>
<keyword evidence="1" id="KW-1133">Transmembrane helix</keyword>
<keyword evidence="1" id="KW-0812">Transmembrane</keyword>
<keyword evidence="1" id="KW-0472">Membrane</keyword>
<sequence>MLFFQDDRIKNYGKYIVPISIALIVFWFHYPWYSFDSCWYIGYIDFFTGESSLASWNPVRGFSYPLILYIAHVIKPGYIGLQIVLSAIYGVYCFYVLRFYYLIKGTLLQRPKIIEVVFINIVMFYSPMIWGYAHIALTEFVAATVFVIYLYVCYKFLLGCKDMNKTGEIIFVVKSSIILIFLWFLKQNYAIFVLGMLAVTYLLVSLKNRNVKCLINKALALILVTALWLSSIAMWNNLLSKSKIVETIVQDNEQSAGDTQSDESSLVAVQGVSTSLCLRYFSKVVVDGKYYGIVSGDNDETLEYFESSSDNSDIKWLLECFRENPKRLIRGFMDSYGLIAAIYSAPIINEDGSPRFQLGMVDRESLKEIWQGTSGSGAEEHYGLVYYHLSEMRDYYYEIDYRRELLQTIDSSVEKLDNYGYIAKENIITNIMSNDYIWIINMAVFSMMILSIPVLFIIGLVVSFRKKRFGNLITLLTVPSILYLAAHIYIGANIDRYAIPIYVVVKYIVVILTIYIINTIAKVKNEKTNNNTCI</sequence>
<protein>
    <recommendedName>
        <fullName evidence="4">Glycosyltransferase RgtA/B/C/D-like domain-containing protein</fullName>
    </recommendedName>
</protein>
<dbReference type="EMBL" id="FNZX01000005">
    <property type="protein sequence ID" value="SEK45448.1"/>
    <property type="molecule type" value="Genomic_DNA"/>
</dbReference>
<dbReference type="RefSeq" id="WP_074789730.1">
    <property type="nucleotide sequence ID" value="NZ_FNZX01000005.1"/>
</dbReference>
<feature type="transmembrane region" description="Helical" evidence="1">
    <location>
        <begin position="497"/>
        <end position="517"/>
    </location>
</feature>
<evidence type="ECO:0000313" key="2">
    <source>
        <dbReference type="EMBL" id="SEK45448.1"/>
    </source>
</evidence>
<proteinExistence type="predicted"/>
<dbReference type="Proteomes" id="UP000182321">
    <property type="component" value="Unassembled WGS sequence"/>
</dbReference>
<feature type="transmembrane region" description="Helical" evidence="1">
    <location>
        <begin position="189"/>
        <end position="206"/>
    </location>
</feature>
<feature type="transmembrane region" description="Helical" evidence="1">
    <location>
        <begin position="166"/>
        <end position="183"/>
    </location>
</feature>
<dbReference type="AlphaFoldDB" id="A0A1H7H5D3"/>
<evidence type="ECO:0008006" key="4">
    <source>
        <dbReference type="Google" id="ProtNLM"/>
    </source>
</evidence>
<accession>A0A1H7H5D3</accession>
<feature type="transmembrane region" description="Helical" evidence="1">
    <location>
        <begin position="469"/>
        <end position="491"/>
    </location>
</feature>
<feature type="transmembrane region" description="Helical" evidence="1">
    <location>
        <begin position="12"/>
        <end position="30"/>
    </location>
</feature>
<feature type="transmembrane region" description="Helical" evidence="1">
    <location>
        <begin position="436"/>
        <end position="462"/>
    </location>
</feature>
<organism evidence="2 3">
    <name type="scientific">Pseudobutyrivibrio ruminis</name>
    <dbReference type="NCBI Taxonomy" id="46206"/>
    <lineage>
        <taxon>Bacteria</taxon>
        <taxon>Bacillati</taxon>
        <taxon>Bacillota</taxon>
        <taxon>Clostridia</taxon>
        <taxon>Lachnospirales</taxon>
        <taxon>Lachnospiraceae</taxon>
        <taxon>Pseudobutyrivibrio</taxon>
    </lineage>
</organism>
<feature type="transmembrane region" description="Helical" evidence="1">
    <location>
        <begin position="78"/>
        <end position="101"/>
    </location>
</feature>